<name>A0A840UJ95_9FIRM</name>
<gene>
    <name evidence="4" type="ORF">HNR32_002216</name>
</gene>
<dbReference type="EMBL" id="JACHFH010000032">
    <property type="protein sequence ID" value="MBB5337059.1"/>
    <property type="molecule type" value="Genomic_DNA"/>
</dbReference>
<dbReference type="RefSeq" id="WP_183862568.1">
    <property type="nucleotide sequence ID" value="NZ_JACHFH010000032.1"/>
</dbReference>
<dbReference type="CDD" id="cd01109">
    <property type="entry name" value="HTH_YyaN"/>
    <property type="match status" value="1"/>
</dbReference>
<dbReference type="Pfam" id="PF13411">
    <property type="entry name" value="MerR_1"/>
    <property type="match status" value="1"/>
</dbReference>
<keyword evidence="5" id="KW-1185">Reference proteome</keyword>
<protein>
    <submittedName>
        <fullName evidence="4">DNA-binding transcriptional MerR regulator</fullName>
    </submittedName>
</protein>
<proteinExistence type="predicted"/>
<keyword evidence="2" id="KW-0175">Coiled coil</keyword>
<dbReference type="PANTHER" id="PTHR30204">
    <property type="entry name" value="REDOX-CYCLING DRUG-SENSING TRANSCRIPTIONAL ACTIVATOR SOXR"/>
    <property type="match status" value="1"/>
</dbReference>
<dbReference type="InterPro" id="IPR009061">
    <property type="entry name" value="DNA-bd_dom_put_sf"/>
</dbReference>
<evidence type="ECO:0000313" key="4">
    <source>
        <dbReference type="EMBL" id="MBB5337059.1"/>
    </source>
</evidence>
<dbReference type="InterPro" id="IPR047057">
    <property type="entry name" value="MerR_fam"/>
</dbReference>
<dbReference type="Gene3D" id="1.10.1660.10">
    <property type="match status" value="1"/>
</dbReference>
<dbReference type="PANTHER" id="PTHR30204:SF98">
    <property type="entry name" value="HTH-TYPE TRANSCRIPTIONAL REGULATOR ADHR"/>
    <property type="match status" value="1"/>
</dbReference>
<dbReference type="PRINTS" id="PR00040">
    <property type="entry name" value="HTHMERR"/>
</dbReference>
<accession>A0A840UJ95</accession>
<evidence type="ECO:0000256" key="1">
    <source>
        <dbReference type="ARBA" id="ARBA00023125"/>
    </source>
</evidence>
<dbReference type="Proteomes" id="UP000559117">
    <property type="component" value="Unassembled WGS sequence"/>
</dbReference>
<keyword evidence="1 4" id="KW-0238">DNA-binding</keyword>
<dbReference type="PROSITE" id="PS50937">
    <property type="entry name" value="HTH_MERR_2"/>
    <property type="match status" value="1"/>
</dbReference>
<dbReference type="GO" id="GO:0003677">
    <property type="term" value="F:DNA binding"/>
    <property type="evidence" value="ECO:0007669"/>
    <property type="project" value="UniProtKB-KW"/>
</dbReference>
<dbReference type="SMART" id="SM00422">
    <property type="entry name" value="HTH_MERR"/>
    <property type="match status" value="1"/>
</dbReference>
<feature type="domain" description="HTH merR-type" evidence="3">
    <location>
        <begin position="1"/>
        <end position="69"/>
    </location>
</feature>
<comment type="caution">
    <text evidence="4">The sequence shown here is derived from an EMBL/GenBank/DDBJ whole genome shotgun (WGS) entry which is preliminary data.</text>
</comment>
<dbReference type="SUPFAM" id="SSF46955">
    <property type="entry name" value="Putative DNA-binding domain"/>
    <property type="match status" value="1"/>
</dbReference>
<evidence type="ECO:0000313" key="5">
    <source>
        <dbReference type="Proteomes" id="UP000559117"/>
    </source>
</evidence>
<evidence type="ECO:0000259" key="3">
    <source>
        <dbReference type="PROSITE" id="PS50937"/>
    </source>
</evidence>
<evidence type="ECO:0000256" key="2">
    <source>
        <dbReference type="SAM" id="Coils"/>
    </source>
</evidence>
<dbReference type="GO" id="GO:0003700">
    <property type="term" value="F:DNA-binding transcription factor activity"/>
    <property type="evidence" value="ECO:0007669"/>
    <property type="project" value="InterPro"/>
</dbReference>
<reference evidence="4 5" key="1">
    <citation type="submission" date="2020-08" db="EMBL/GenBank/DDBJ databases">
        <title>Genomic Encyclopedia of Type Strains, Phase IV (KMG-IV): sequencing the most valuable type-strain genomes for metagenomic binning, comparative biology and taxonomic classification.</title>
        <authorList>
            <person name="Goeker M."/>
        </authorList>
    </citation>
    <scope>NUCLEOTIDE SEQUENCE [LARGE SCALE GENOMIC DNA]</scope>
    <source>
        <strain evidence="4 5">DSM 24661</strain>
    </source>
</reference>
<dbReference type="AlphaFoldDB" id="A0A840UJ95"/>
<sequence>MTITEVSKKYNISADTLRYYERIGLLPPVNRGSNGNRDYTEKDCMWVNFVKCMRSAGLSIEILIEYVSLFQKGDSTIPSRKNLLVEQRENVREKITELQTMLEYLDKKIDGYETHLLKYEEKLANTDDK</sequence>
<feature type="coiled-coil region" evidence="2">
    <location>
        <begin position="81"/>
        <end position="129"/>
    </location>
</feature>
<organism evidence="4 5">
    <name type="scientific">Pectinatus brassicae</name>
    <dbReference type="NCBI Taxonomy" id="862415"/>
    <lineage>
        <taxon>Bacteria</taxon>
        <taxon>Bacillati</taxon>
        <taxon>Bacillota</taxon>
        <taxon>Negativicutes</taxon>
        <taxon>Selenomonadales</taxon>
        <taxon>Selenomonadaceae</taxon>
        <taxon>Pectinatus</taxon>
    </lineage>
</organism>
<dbReference type="InterPro" id="IPR000551">
    <property type="entry name" value="MerR-type_HTH_dom"/>
</dbReference>